<keyword evidence="1" id="KW-0812">Transmembrane</keyword>
<protein>
    <submittedName>
        <fullName evidence="2">Uncharacterized protein</fullName>
    </submittedName>
</protein>
<organism evidence="2">
    <name type="scientific">Paracercomonas marina</name>
    <dbReference type="NCBI Taxonomy" id="372086"/>
    <lineage>
        <taxon>Eukaryota</taxon>
        <taxon>Sar</taxon>
        <taxon>Rhizaria</taxon>
        <taxon>Cercozoa</taxon>
        <taxon>Cercomonadida</taxon>
        <taxon>Cercomonadidae</taxon>
        <taxon>Paracercomonas</taxon>
    </lineage>
</organism>
<keyword evidence="1" id="KW-0472">Membrane</keyword>
<feature type="transmembrane region" description="Helical" evidence="1">
    <location>
        <begin position="45"/>
        <end position="66"/>
    </location>
</feature>
<dbReference type="GeneID" id="22975994"/>
<reference evidence="2" key="1">
    <citation type="journal article" date="2014" name="Nucleic Acids Res.">
        <title>Widespread occurrence of organelle genome-encoded 5S rRNAs including permuted molecules.</title>
        <authorList>
            <person name="Valach M."/>
            <person name="Burger G."/>
            <person name="Gray M.W."/>
            <person name="Lang B.F."/>
        </authorList>
    </citation>
    <scope>NUCLEOTIDE SEQUENCE</scope>
    <source>
        <strain evidence="2">ATCC 50344</strain>
    </source>
</reference>
<keyword evidence="1" id="KW-1133">Transmembrane helix</keyword>
<dbReference type="RefSeq" id="YP_009118064.1">
    <property type="nucleotide sequence ID" value="NC_026310.1"/>
</dbReference>
<feature type="transmembrane region" description="Helical" evidence="1">
    <location>
        <begin position="285"/>
        <end position="302"/>
    </location>
</feature>
<feature type="transmembrane region" description="Helical" evidence="1">
    <location>
        <begin position="12"/>
        <end position="33"/>
    </location>
</feature>
<evidence type="ECO:0000256" key="1">
    <source>
        <dbReference type="SAM" id="Phobius"/>
    </source>
</evidence>
<feature type="transmembrane region" description="Helical" evidence="1">
    <location>
        <begin position="73"/>
        <end position="90"/>
    </location>
</feature>
<feature type="transmembrane region" description="Helical" evidence="1">
    <location>
        <begin position="178"/>
        <end position="196"/>
    </location>
</feature>
<feature type="transmembrane region" description="Helical" evidence="1">
    <location>
        <begin position="126"/>
        <end position="143"/>
    </location>
</feature>
<feature type="transmembrane region" description="Helical" evidence="1">
    <location>
        <begin position="96"/>
        <end position="119"/>
    </location>
</feature>
<accession>A0A0B5GSB2</accession>
<feature type="transmembrane region" description="Helical" evidence="1">
    <location>
        <begin position="317"/>
        <end position="335"/>
    </location>
</feature>
<feature type="transmembrane region" description="Helical" evidence="1">
    <location>
        <begin position="255"/>
        <end position="278"/>
    </location>
</feature>
<dbReference type="EMBL" id="KP165385">
    <property type="protein sequence ID" value="AJF22830.1"/>
    <property type="molecule type" value="Genomic_DNA"/>
</dbReference>
<keyword evidence="2" id="KW-0496">Mitochondrion</keyword>
<evidence type="ECO:0000313" key="2">
    <source>
        <dbReference type="EMBL" id="AJF22830.1"/>
    </source>
</evidence>
<geneLocation type="mitochondrion" evidence="2"/>
<feature type="transmembrane region" description="Helical" evidence="1">
    <location>
        <begin position="342"/>
        <end position="361"/>
    </location>
</feature>
<feature type="transmembrane region" description="Helical" evidence="1">
    <location>
        <begin position="202"/>
        <end position="225"/>
    </location>
</feature>
<feature type="transmembrane region" description="Helical" evidence="1">
    <location>
        <begin position="232"/>
        <end position="249"/>
    </location>
</feature>
<gene>
    <name evidence="2" type="primary">orf567</name>
</gene>
<sequence length="567" mass="66802">MRMKNNVKTLNSKYSWLMFVYSINHTPITIVKWDEYITFLIKLVVKYQIFIVTLLFMIAVFISFYYLKKRESFSFMVLGGLALLIFYWACQDGIDNIAFILNHDVSILFIIAIAISYCYLKDVRDFYLMIFAGLPILIFYLVYPAENHVITYIMIHNMTKFFIIAIVVSYFDLGGKRAFSLRILVSLPVLIFYWAHYENSNVIAFVMKYDFCLFFIVNIIISYYCLKDVKEFCLMILAGIPVLFFYWVYQENSNFMTFAISHDILKFFIVGIVVSYYYLKNIRALYLMVLVGIPILLFYWVLKGGSDMKTFILHQSLHIIYIFSVCSVVFYLRIFTESKLTTVALLIILFIQVFVVNPLVMPEYIITASDAFDPYWYDKYHFACSDSSRYDELKLSKSLVGSETYNARQYYHDCIADRLIPSNMPFDTFLRCLHGSFLHWIEVHRPGVFFTPQVFMHDYSLIVAHDYSALAQIRHKDKYYVIYFLDAIKSAQMLGMVEQLTFSYIVDLASVMSDSPHSYFDQLEFQKELIKQINHIQHIPIENRTEVNKLLVECRDAINLINQIVKK</sequence>
<dbReference type="AlphaFoldDB" id="A0A0B5GSB2"/>
<proteinExistence type="predicted"/>
<name>A0A0B5GSB2_9EUKA</name>
<feature type="transmembrane region" description="Helical" evidence="1">
    <location>
        <begin position="149"/>
        <end position="171"/>
    </location>
</feature>